<gene>
    <name evidence="6" type="ORF">DAERI_150073</name>
</gene>
<organism evidence="6 7">
    <name type="scientific">Deinococcus aerius</name>
    <dbReference type="NCBI Taxonomy" id="200253"/>
    <lineage>
        <taxon>Bacteria</taxon>
        <taxon>Thermotogati</taxon>
        <taxon>Deinococcota</taxon>
        <taxon>Deinococci</taxon>
        <taxon>Deinococcales</taxon>
        <taxon>Deinococcaceae</taxon>
        <taxon>Deinococcus</taxon>
    </lineage>
</organism>
<dbReference type="Proteomes" id="UP000236569">
    <property type="component" value="Unassembled WGS sequence"/>
</dbReference>
<dbReference type="InterPro" id="IPR004358">
    <property type="entry name" value="Sig_transdc_His_kin-like_C"/>
</dbReference>
<dbReference type="OrthoDB" id="9808408at2"/>
<dbReference type="InterPro" id="IPR005467">
    <property type="entry name" value="His_kinase_dom"/>
</dbReference>
<dbReference type="PANTHER" id="PTHR42878:SF15">
    <property type="entry name" value="BACTERIOPHYTOCHROME"/>
    <property type="match status" value="1"/>
</dbReference>
<dbReference type="PROSITE" id="PS50109">
    <property type="entry name" value="HIS_KIN"/>
    <property type="match status" value="1"/>
</dbReference>
<name>A0A2I9E1M6_9DEIO</name>
<dbReference type="Pfam" id="PF02518">
    <property type="entry name" value="HATPase_c"/>
    <property type="match status" value="1"/>
</dbReference>
<evidence type="ECO:0000256" key="2">
    <source>
        <dbReference type="ARBA" id="ARBA00012438"/>
    </source>
</evidence>
<dbReference type="InterPro" id="IPR003594">
    <property type="entry name" value="HATPase_dom"/>
</dbReference>
<dbReference type="PRINTS" id="PR00344">
    <property type="entry name" value="BCTRLSENSOR"/>
</dbReference>
<dbReference type="PANTHER" id="PTHR42878">
    <property type="entry name" value="TWO-COMPONENT HISTIDINE KINASE"/>
    <property type="match status" value="1"/>
</dbReference>
<dbReference type="GO" id="GO:0004673">
    <property type="term" value="F:protein histidine kinase activity"/>
    <property type="evidence" value="ECO:0007669"/>
    <property type="project" value="UniProtKB-EC"/>
</dbReference>
<dbReference type="GO" id="GO:0030295">
    <property type="term" value="F:protein kinase activator activity"/>
    <property type="evidence" value="ECO:0007669"/>
    <property type="project" value="TreeGrafter"/>
</dbReference>
<dbReference type="Gene3D" id="3.30.565.10">
    <property type="entry name" value="Histidine kinase-like ATPase, C-terminal domain"/>
    <property type="match status" value="1"/>
</dbReference>
<evidence type="ECO:0000256" key="3">
    <source>
        <dbReference type="ARBA" id="ARBA00022679"/>
    </source>
</evidence>
<evidence type="ECO:0000259" key="5">
    <source>
        <dbReference type="PROSITE" id="PS50109"/>
    </source>
</evidence>
<comment type="caution">
    <text evidence="6">The sequence shown here is derived from an EMBL/GenBank/DDBJ whole genome shotgun (WGS) entry which is preliminary data.</text>
</comment>
<accession>A0A2I9E1M6</accession>
<dbReference type="RefSeq" id="WP_103130865.1">
    <property type="nucleotide sequence ID" value="NZ_BFAG01000015.1"/>
</dbReference>
<dbReference type="SUPFAM" id="SSF55781">
    <property type="entry name" value="GAF domain-like"/>
    <property type="match status" value="1"/>
</dbReference>
<dbReference type="EC" id="2.7.13.3" evidence="2"/>
<keyword evidence="7" id="KW-1185">Reference proteome</keyword>
<sequence>MEADLAGQLVLGELGHTERREVRVNGQVQGVLGVTLRDRGTWTRPDLAVLETVAEYLGLALERAQQSRRRLHPDEGLEGRLRAAQEREHAALTSQEETLAFSEAVWQGLRRELTRLSRTREGAEVRERLGHLGARVDALLAYTEVSRRPLHPVLLSLMTLVLSVKAELERGETGRRVRWKLGELPTVRADRDLLRLVLFELLQNALKFTRGREEAWIEVGSEARPEGLAVFVRDNGVGFDPRFAELLFGVFERGQEDVEGLGMGLAVVKCVVKRHGGRVWAEGTPGEGATFGFTLPGQGGSSPRR</sequence>
<keyword evidence="4" id="KW-0418">Kinase</keyword>
<dbReference type="InterPro" id="IPR029016">
    <property type="entry name" value="GAF-like_dom_sf"/>
</dbReference>
<dbReference type="GO" id="GO:0007234">
    <property type="term" value="P:osmosensory signaling via phosphorelay pathway"/>
    <property type="evidence" value="ECO:0007669"/>
    <property type="project" value="TreeGrafter"/>
</dbReference>
<evidence type="ECO:0000313" key="7">
    <source>
        <dbReference type="Proteomes" id="UP000236569"/>
    </source>
</evidence>
<comment type="catalytic activity">
    <reaction evidence="1">
        <text>ATP + protein L-histidine = ADP + protein N-phospho-L-histidine.</text>
        <dbReference type="EC" id="2.7.13.3"/>
    </reaction>
</comment>
<dbReference type="EMBL" id="BFAG01000015">
    <property type="protein sequence ID" value="GBF07555.1"/>
    <property type="molecule type" value="Genomic_DNA"/>
</dbReference>
<dbReference type="SMART" id="SM00387">
    <property type="entry name" value="HATPase_c"/>
    <property type="match status" value="1"/>
</dbReference>
<evidence type="ECO:0000256" key="4">
    <source>
        <dbReference type="ARBA" id="ARBA00022777"/>
    </source>
</evidence>
<evidence type="ECO:0000313" key="6">
    <source>
        <dbReference type="EMBL" id="GBF07555.1"/>
    </source>
</evidence>
<proteinExistence type="predicted"/>
<dbReference type="SUPFAM" id="SSF55874">
    <property type="entry name" value="ATPase domain of HSP90 chaperone/DNA topoisomerase II/histidine kinase"/>
    <property type="match status" value="1"/>
</dbReference>
<reference evidence="7" key="1">
    <citation type="submission" date="2018-01" db="EMBL/GenBank/DDBJ databases">
        <title>Draft Genome Sequence of the Radioresistant Bacterium Deinococcus aerius TR0125, Isolated from the Higher Atmosphere above Japan.</title>
        <authorList>
            <person name="Satoh K."/>
            <person name="Arai H."/>
            <person name="Sanzen T."/>
            <person name="Kawaguchi Y."/>
            <person name="Hayashi H."/>
            <person name="Yokobori S."/>
            <person name="Yamagishi A."/>
            <person name="Oono Y."/>
            <person name="Narumi I."/>
        </authorList>
    </citation>
    <scope>NUCLEOTIDE SEQUENCE [LARGE SCALE GENOMIC DNA]</scope>
    <source>
        <strain evidence="7">TR0125</strain>
    </source>
</reference>
<evidence type="ECO:0000256" key="1">
    <source>
        <dbReference type="ARBA" id="ARBA00000085"/>
    </source>
</evidence>
<feature type="domain" description="Histidine kinase" evidence="5">
    <location>
        <begin position="104"/>
        <end position="299"/>
    </location>
</feature>
<keyword evidence="3" id="KW-0808">Transferase</keyword>
<dbReference type="InterPro" id="IPR050351">
    <property type="entry name" value="BphY/WalK/GraS-like"/>
</dbReference>
<dbReference type="Gene3D" id="3.30.450.40">
    <property type="match status" value="1"/>
</dbReference>
<protein>
    <recommendedName>
        <fullName evidence="2">histidine kinase</fullName>
        <ecNumber evidence="2">2.7.13.3</ecNumber>
    </recommendedName>
</protein>
<dbReference type="InterPro" id="IPR036890">
    <property type="entry name" value="HATPase_C_sf"/>
</dbReference>
<dbReference type="GO" id="GO:0000156">
    <property type="term" value="F:phosphorelay response regulator activity"/>
    <property type="evidence" value="ECO:0007669"/>
    <property type="project" value="TreeGrafter"/>
</dbReference>
<dbReference type="AlphaFoldDB" id="A0A2I9E1M6"/>